<feature type="signal peptide" evidence="2">
    <location>
        <begin position="1"/>
        <end position="19"/>
    </location>
</feature>
<dbReference type="KEGG" id="msea:METESE_08990"/>
<feature type="compositionally biased region" description="Basic and acidic residues" evidence="1">
    <location>
        <begin position="89"/>
        <end position="99"/>
    </location>
</feature>
<feature type="chain" id="PRO_5041205204" description="DUF1254 domain-containing protein" evidence="2">
    <location>
        <begin position="20"/>
        <end position="294"/>
    </location>
</feature>
<dbReference type="RefSeq" id="WP_243335653.1">
    <property type="nucleotide sequence ID" value="NZ_AP027081.1"/>
</dbReference>
<protein>
    <recommendedName>
        <fullName evidence="5">DUF1254 domain-containing protein</fullName>
    </recommendedName>
</protein>
<gene>
    <name evidence="3" type="ORF">METESE_08990</name>
</gene>
<evidence type="ECO:0000313" key="4">
    <source>
        <dbReference type="Proteomes" id="UP001228113"/>
    </source>
</evidence>
<evidence type="ECO:0000313" key="3">
    <source>
        <dbReference type="EMBL" id="BDU75941.1"/>
    </source>
</evidence>
<evidence type="ECO:0008006" key="5">
    <source>
        <dbReference type="Google" id="ProtNLM"/>
    </source>
</evidence>
<evidence type="ECO:0000256" key="2">
    <source>
        <dbReference type="SAM" id="SignalP"/>
    </source>
</evidence>
<accession>A0AA48GMR1</accession>
<organism evidence="3 4">
    <name type="scientific">Mesoterricola sediminis</name>
    <dbReference type="NCBI Taxonomy" id="2927980"/>
    <lineage>
        <taxon>Bacteria</taxon>
        <taxon>Pseudomonadati</taxon>
        <taxon>Acidobacteriota</taxon>
        <taxon>Holophagae</taxon>
        <taxon>Holophagales</taxon>
        <taxon>Holophagaceae</taxon>
        <taxon>Mesoterricola</taxon>
    </lineage>
</organism>
<feature type="region of interest" description="Disordered" evidence="1">
    <location>
        <begin position="19"/>
        <end position="99"/>
    </location>
</feature>
<dbReference type="AlphaFoldDB" id="A0AA48GMR1"/>
<keyword evidence="2" id="KW-0732">Signal</keyword>
<feature type="compositionally biased region" description="Pro residues" evidence="1">
    <location>
        <begin position="44"/>
        <end position="65"/>
    </location>
</feature>
<sequence>MPNPTLTLTALFAAGALLAAPVPPGNNPRGGDPGRDRGPATPSQAPPPPPAIQPGPARPAPPSARPGPTDRIGPRPLRRLGTVPPDARPVPDRFFKESRPLTVPNPRSYEVFIPRATVRGPHYPDAAYWRSRDLGREIQAMARRGFIPVTSGGLAPEIQGVAFYPAGWRAYAFVVPPREKLHVRLHHPNEGWFRLAMVNRWGQLGPGMLQNVIPTGNPEVTYTNPADMANVVYVVVDDPTWMSTAQDPFVLKVDRSWDPAKVEAPELPQVMGLWAKVDLGTVPVPPKEEPAPKG</sequence>
<dbReference type="Proteomes" id="UP001228113">
    <property type="component" value="Chromosome"/>
</dbReference>
<name>A0AA48GMR1_9BACT</name>
<keyword evidence="4" id="KW-1185">Reference proteome</keyword>
<reference evidence="3" key="1">
    <citation type="journal article" date="2023" name="Int. J. Syst. Evol. Microbiol.">
        <title>Mesoterricola silvestris gen. nov., sp. nov., Mesoterricola sediminis sp. nov., Geothrix oryzae sp. nov., Geothrix edaphica sp. nov., Geothrix rubra sp. nov., and Geothrix limicola sp. nov., six novel members of Acidobacteriota isolated from soils.</title>
        <authorList>
            <person name="Itoh H."/>
            <person name="Sugisawa Y."/>
            <person name="Mise K."/>
            <person name="Xu Z."/>
            <person name="Kuniyasu M."/>
            <person name="Ushijima N."/>
            <person name="Kawano K."/>
            <person name="Kobayashi E."/>
            <person name="Shiratori Y."/>
            <person name="Masuda Y."/>
            <person name="Senoo K."/>
        </authorList>
    </citation>
    <scope>NUCLEOTIDE SEQUENCE</scope>
    <source>
        <strain evidence="3">W786</strain>
    </source>
</reference>
<proteinExistence type="predicted"/>
<dbReference type="EMBL" id="AP027081">
    <property type="protein sequence ID" value="BDU75941.1"/>
    <property type="molecule type" value="Genomic_DNA"/>
</dbReference>
<evidence type="ECO:0000256" key="1">
    <source>
        <dbReference type="SAM" id="MobiDB-lite"/>
    </source>
</evidence>